<organism evidence="3 4">
    <name type="scientific">Geomonas limicola</name>
    <dbReference type="NCBI Taxonomy" id="2740186"/>
    <lineage>
        <taxon>Bacteria</taxon>
        <taxon>Pseudomonadati</taxon>
        <taxon>Thermodesulfobacteriota</taxon>
        <taxon>Desulfuromonadia</taxon>
        <taxon>Geobacterales</taxon>
        <taxon>Geobacteraceae</taxon>
        <taxon>Geomonas</taxon>
    </lineage>
</organism>
<comment type="caution">
    <text evidence="3">The sequence shown here is derived from an EMBL/GenBank/DDBJ whole genome shotgun (WGS) entry which is preliminary data.</text>
</comment>
<dbReference type="SUPFAM" id="SSF53448">
    <property type="entry name" value="Nucleotide-diphospho-sugar transferases"/>
    <property type="match status" value="1"/>
</dbReference>
<proteinExistence type="predicted"/>
<evidence type="ECO:0000259" key="1">
    <source>
        <dbReference type="Pfam" id="PF00535"/>
    </source>
</evidence>
<name>A0A6V8N7N9_9BACT</name>
<evidence type="ECO:0000313" key="3">
    <source>
        <dbReference type="EMBL" id="GFO68511.1"/>
    </source>
</evidence>
<feature type="domain" description="Glycosyltransferase 2-like" evidence="1">
    <location>
        <begin position="7"/>
        <end position="163"/>
    </location>
</feature>
<evidence type="ECO:0000313" key="4">
    <source>
        <dbReference type="Proteomes" id="UP000587586"/>
    </source>
</evidence>
<evidence type="ECO:0000259" key="2">
    <source>
        <dbReference type="Pfam" id="PF13524"/>
    </source>
</evidence>
<dbReference type="Pfam" id="PF00535">
    <property type="entry name" value="Glycos_transf_2"/>
    <property type="match status" value="1"/>
</dbReference>
<keyword evidence="4" id="KW-1185">Reference proteome</keyword>
<accession>A0A6V8N7N9</accession>
<dbReference type="EMBL" id="BLXZ01000004">
    <property type="protein sequence ID" value="GFO68511.1"/>
    <property type="molecule type" value="Genomic_DNA"/>
</dbReference>
<reference evidence="4" key="1">
    <citation type="submission" date="2020-06" db="EMBL/GenBank/DDBJ databases">
        <title>Draft genomic sequecing of Geomonas sp. Red745.</title>
        <authorList>
            <person name="Itoh H."/>
            <person name="Xu Z.X."/>
            <person name="Ushijima N."/>
            <person name="Masuda Y."/>
            <person name="Shiratori Y."/>
            <person name="Senoo K."/>
        </authorList>
    </citation>
    <scope>NUCLEOTIDE SEQUENCE [LARGE SCALE GENOMIC DNA]</scope>
    <source>
        <strain evidence="4">Red745</strain>
    </source>
</reference>
<dbReference type="RefSeq" id="WP_183361067.1">
    <property type="nucleotide sequence ID" value="NZ_BLXZ01000004.1"/>
</dbReference>
<gene>
    <name evidence="3" type="ORF">GMLC_20900</name>
</gene>
<dbReference type="AlphaFoldDB" id="A0A6V8N7N9"/>
<dbReference type="Gene3D" id="3.90.550.10">
    <property type="entry name" value="Spore Coat Polysaccharide Biosynthesis Protein SpsA, Chain A"/>
    <property type="match status" value="1"/>
</dbReference>
<dbReference type="Proteomes" id="UP000587586">
    <property type="component" value="Unassembled WGS sequence"/>
</dbReference>
<dbReference type="NCBIfam" id="TIGR04440">
    <property type="entry name" value="glyco_TIGR04440"/>
    <property type="match status" value="1"/>
</dbReference>
<dbReference type="InterPro" id="IPR031042">
    <property type="entry name" value="Glyco_TIGR04440"/>
</dbReference>
<dbReference type="InterPro" id="IPR001173">
    <property type="entry name" value="Glyco_trans_2-like"/>
</dbReference>
<feature type="domain" description="Spore protein YkvP/CgeB glycosyl transferase-like" evidence="2">
    <location>
        <begin position="665"/>
        <end position="765"/>
    </location>
</feature>
<sequence>MLSSELTIIIPTFKRPDYMIRTIRYYHDNGFKGHLLVGDSSDAATRRRMIAFLEEHRFPRVQYLNCEHQGVLEVLALFMPQVTTKYVACCGDDDYLVPSSIERCIDFLEHNPDYSCAGGRMITYTLTGYDKGTDTHEGPVTNFWEYYIPSIEQETADERLAYYSIHNPLITYSIFRTETRAVPFRFQHLPNLDNSLLGELVPNFCTLIYGKLKSFDHLHSFRQKGAQHLTNPNLIEGRSPEHIDWILTPTFAECYQYYRELGTRILAETTGMTEQAAEKIVIRHFQASCAAHLLFPAFNVYREHPPWHAEHEELRRCLRSLVGEFDRTLPPGGAHQEESEPAADRPRLLLVTPRWEGGMPGGGTSQASWTQVEALLECPEYDACILYTDQLWHDFGLSADTAFAAAMQAGPFDAVVISSQLEVNPVKPSTLAFLAHSGIPVALTWDTPENQALAQYYRQAECRVHLVPEPKPGNRLELWPPLPAHTFHDPGLERDLGILCLGEPLGSPQALADLRPLVAAQVEVQGIRDWRFDYFMRQGRSLEEACNFQSSLFDEQYYLTAHPVTLPEGMDALTHYQEVGWRLDYNPNPLFDTAYYRSLYPDAQAPGCNPLWYYLNAPLEWCHTPHPAFDGFYYLATYPDAGQSGLHPLDHYLKLGVAQGRRSCPPLVGSELAAQLKRSRLALSLRGAAGPQDAARAALQALSCGALLLEPEESPLARWFTPMVDYVPYRDADDLVAKVQHYLEHEEERAAIARSGSRKAATQFSGTAFWHALCSHLWQRTSTLREA</sequence>
<protein>
    <submittedName>
        <fullName evidence="3">Uncharacterized protein</fullName>
    </submittedName>
</protein>
<dbReference type="CDD" id="cd00761">
    <property type="entry name" value="Glyco_tranf_GTA_type"/>
    <property type="match status" value="1"/>
</dbReference>
<dbReference type="InterPro" id="IPR029044">
    <property type="entry name" value="Nucleotide-diphossugar_trans"/>
</dbReference>
<dbReference type="Pfam" id="PF13524">
    <property type="entry name" value="Glyco_trans_1_2"/>
    <property type="match status" value="1"/>
</dbReference>
<dbReference type="InterPro" id="IPR055259">
    <property type="entry name" value="YkvP/CgeB_Glyco_trans-like"/>
</dbReference>